<keyword evidence="3" id="KW-1185">Reference proteome</keyword>
<feature type="compositionally biased region" description="Basic and acidic residues" evidence="1">
    <location>
        <begin position="116"/>
        <end position="130"/>
    </location>
</feature>
<accession>A0AAN9U5N6</accession>
<evidence type="ECO:0000313" key="2">
    <source>
        <dbReference type="EMBL" id="KAK7740510.1"/>
    </source>
</evidence>
<reference evidence="2 3" key="1">
    <citation type="journal article" date="2023" name="PLoS ONE">
        <title>Cytospora paraplurivora sp. nov. isolated from orchards with fruit tree decline syndrome in Ontario, Canada.</title>
        <authorList>
            <person name="Ilyukhin E."/>
            <person name="Nguyen H.D.T."/>
            <person name="Castle A.J."/>
            <person name="Ellouze W."/>
        </authorList>
    </citation>
    <scope>NUCLEOTIDE SEQUENCE [LARGE SCALE GENOMIC DNA]</scope>
    <source>
        <strain evidence="2 3">FDS-564</strain>
    </source>
</reference>
<sequence length="130" mass="14522">MTTQAPITAVLIDSSRITAERLEEQFKDTPYKVVAVLDQSESQEGLQYRPQNLAVVLNSLYPRPRVLITGTSLPDNLLKDLGIIWNSYVKRWGVDAIWVATSKTYQGSSGPSSQEALEHARKALDEKFSN</sequence>
<organism evidence="2 3">
    <name type="scientific">Cytospora paraplurivora</name>
    <dbReference type="NCBI Taxonomy" id="2898453"/>
    <lineage>
        <taxon>Eukaryota</taxon>
        <taxon>Fungi</taxon>
        <taxon>Dikarya</taxon>
        <taxon>Ascomycota</taxon>
        <taxon>Pezizomycotina</taxon>
        <taxon>Sordariomycetes</taxon>
        <taxon>Sordariomycetidae</taxon>
        <taxon>Diaporthales</taxon>
        <taxon>Cytosporaceae</taxon>
        <taxon>Cytospora</taxon>
    </lineage>
</organism>
<dbReference type="EMBL" id="JAJSPL020000020">
    <property type="protein sequence ID" value="KAK7740510.1"/>
    <property type="molecule type" value="Genomic_DNA"/>
</dbReference>
<dbReference type="Proteomes" id="UP001320245">
    <property type="component" value="Unassembled WGS sequence"/>
</dbReference>
<comment type="caution">
    <text evidence="2">The sequence shown here is derived from an EMBL/GenBank/DDBJ whole genome shotgun (WGS) entry which is preliminary data.</text>
</comment>
<feature type="compositionally biased region" description="Polar residues" evidence="1">
    <location>
        <begin position="105"/>
        <end position="115"/>
    </location>
</feature>
<dbReference type="AlphaFoldDB" id="A0AAN9U5N6"/>
<feature type="region of interest" description="Disordered" evidence="1">
    <location>
        <begin position="105"/>
        <end position="130"/>
    </location>
</feature>
<gene>
    <name evidence="2" type="ORF">SLS53_005353</name>
</gene>
<protein>
    <submittedName>
        <fullName evidence="2">Uncharacterized protein</fullName>
    </submittedName>
</protein>
<proteinExistence type="predicted"/>
<evidence type="ECO:0000256" key="1">
    <source>
        <dbReference type="SAM" id="MobiDB-lite"/>
    </source>
</evidence>
<name>A0AAN9U5N6_9PEZI</name>
<evidence type="ECO:0000313" key="3">
    <source>
        <dbReference type="Proteomes" id="UP001320245"/>
    </source>
</evidence>